<dbReference type="NCBIfam" id="TIGR01549">
    <property type="entry name" value="HAD-SF-IA-v1"/>
    <property type="match status" value="1"/>
</dbReference>
<dbReference type="EMBL" id="LT837803">
    <property type="protein sequence ID" value="SMB26606.1"/>
    <property type="molecule type" value="Genomic_DNA"/>
</dbReference>
<dbReference type="SFLD" id="SFLDS00003">
    <property type="entry name" value="Haloacid_Dehalogenase"/>
    <property type="match status" value="1"/>
</dbReference>
<evidence type="ECO:0000313" key="1">
    <source>
        <dbReference type="EMBL" id="SMB26606.1"/>
    </source>
</evidence>
<protein>
    <submittedName>
        <fullName evidence="1">HAD-superfamily hydrolase, subfamily IA, variant 1</fullName>
    </submittedName>
</protein>
<dbReference type="InterPro" id="IPR036412">
    <property type="entry name" value="HAD-like_sf"/>
</dbReference>
<dbReference type="RefSeq" id="WP_154716712.1">
    <property type="nucleotide sequence ID" value="NZ_LT837803.1"/>
</dbReference>
<dbReference type="InterPro" id="IPR050155">
    <property type="entry name" value="HAD-like_hydrolase_sf"/>
</dbReference>
<dbReference type="AlphaFoldDB" id="A0A7Z7MVA1"/>
<keyword evidence="2" id="KW-1185">Reference proteome</keyword>
<organism evidence="1 2">
    <name type="scientific">Sterolibacterium denitrificans</name>
    <dbReference type="NCBI Taxonomy" id="157592"/>
    <lineage>
        <taxon>Bacteria</taxon>
        <taxon>Pseudomonadati</taxon>
        <taxon>Pseudomonadota</taxon>
        <taxon>Betaproteobacteria</taxon>
        <taxon>Nitrosomonadales</taxon>
        <taxon>Sterolibacteriaceae</taxon>
        <taxon>Sterolibacterium</taxon>
    </lineage>
</organism>
<dbReference type="PANTHER" id="PTHR43434">
    <property type="entry name" value="PHOSPHOGLYCOLATE PHOSPHATASE"/>
    <property type="match status" value="1"/>
</dbReference>
<gene>
    <name evidence="1" type="ORF">SDENCHOL_20177</name>
</gene>
<dbReference type="InterPro" id="IPR041492">
    <property type="entry name" value="HAD_2"/>
</dbReference>
<reference evidence="1" key="1">
    <citation type="submission" date="2017-03" db="EMBL/GenBank/DDBJ databases">
        <authorList>
            <consortium name="AG Boll"/>
        </authorList>
    </citation>
    <scope>NUCLEOTIDE SEQUENCE [LARGE SCALE GENOMIC DNA]</scope>
    <source>
        <strain evidence="1">Chol</strain>
    </source>
</reference>
<dbReference type="SFLD" id="SFLDG01135">
    <property type="entry name" value="C1.5.6:_HAD__Beta-PGM__Phospha"/>
    <property type="match status" value="1"/>
</dbReference>
<dbReference type="GO" id="GO:0008967">
    <property type="term" value="F:phosphoglycolate phosphatase activity"/>
    <property type="evidence" value="ECO:0007669"/>
    <property type="project" value="TreeGrafter"/>
</dbReference>
<sequence>MAQSFDLIVFDWDGTLMDSAAAIVAAIQAACRDLGLEPPTDERARHIIGLGLHDALQTVLPGLDPGRYPEIAGRYRHHYLSRDHELVLFQGATEMLRNLLDAGFMLAVATGKSRLGLQRALDHSGLRRYFHATRCADECHSKPHPQMLLELMAEFAVSPERTLMIGDTTHDLLMARNAGVPSLAVAYGAHPRALLEAEGPLLCAASVADVQAWLLQNAGA</sequence>
<dbReference type="SFLD" id="SFLDG01129">
    <property type="entry name" value="C1.5:_HAD__Beta-PGM__Phosphata"/>
    <property type="match status" value="1"/>
</dbReference>
<dbReference type="InterPro" id="IPR006439">
    <property type="entry name" value="HAD-SF_hydro_IA"/>
</dbReference>
<dbReference type="InterPro" id="IPR023214">
    <property type="entry name" value="HAD_sf"/>
</dbReference>
<dbReference type="SUPFAM" id="SSF56784">
    <property type="entry name" value="HAD-like"/>
    <property type="match status" value="1"/>
</dbReference>
<dbReference type="PANTHER" id="PTHR43434:SF24">
    <property type="entry name" value="HYDROLASE-RELATED"/>
    <property type="match status" value="1"/>
</dbReference>
<evidence type="ECO:0000313" key="2">
    <source>
        <dbReference type="Proteomes" id="UP000242886"/>
    </source>
</evidence>
<dbReference type="Gene3D" id="3.40.50.1000">
    <property type="entry name" value="HAD superfamily/HAD-like"/>
    <property type="match status" value="1"/>
</dbReference>
<proteinExistence type="predicted"/>
<dbReference type="GO" id="GO:0005829">
    <property type="term" value="C:cytosol"/>
    <property type="evidence" value="ECO:0007669"/>
    <property type="project" value="TreeGrafter"/>
</dbReference>
<dbReference type="Proteomes" id="UP000242886">
    <property type="component" value="Chromosome SDENCHOL"/>
</dbReference>
<keyword evidence="1" id="KW-0378">Hydrolase</keyword>
<dbReference type="InterPro" id="IPR023198">
    <property type="entry name" value="PGP-like_dom2"/>
</dbReference>
<name>A0A7Z7MVA1_9PROT</name>
<accession>A0A7Z7MVA1</accession>
<dbReference type="Pfam" id="PF13419">
    <property type="entry name" value="HAD_2"/>
    <property type="match status" value="1"/>
</dbReference>
<dbReference type="Gene3D" id="1.10.150.240">
    <property type="entry name" value="Putative phosphatase, domain 2"/>
    <property type="match status" value="1"/>
</dbReference>
<dbReference type="GO" id="GO:0006281">
    <property type="term" value="P:DNA repair"/>
    <property type="evidence" value="ECO:0007669"/>
    <property type="project" value="TreeGrafter"/>
</dbReference>